<feature type="signal peptide" evidence="2">
    <location>
        <begin position="1"/>
        <end position="24"/>
    </location>
</feature>
<gene>
    <name evidence="4" type="ORF">GCM10011491_16140</name>
</gene>
<comment type="caution">
    <text evidence="4">The sequence shown here is derived from an EMBL/GenBank/DDBJ whole genome shotgun (WGS) entry which is preliminary data.</text>
</comment>
<sequence>MKFRGGAFSAVLLSAVLFSPAALAELAYTVTSLNVRSGPGAGYPLVATLPGGYAVDIRTCGGGWCSVRAAGITGWTSARYLSVGGAPAPAPSYSTSTIIIGGGDSFWDDDDPFFWGPPPYWHRPRGGPFWGGPRWPAGPRWGRPTYGGPGPVRPPWQRPHWAGGTSSPAGRHGR</sequence>
<evidence type="ECO:0000256" key="2">
    <source>
        <dbReference type="SAM" id="SignalP"/>
    </source>
</evidence>
<organism evidence="4 5">
    <name type="scientific">Brucella endophytica</name>
    <dbReference type="NCBI Taxonomy" id="1963359"/>
    <lineage>
        <taxon>Bacteria</taxon>
        <taxon>Pseudomonadati</taxon>
        <taxon>Pseudomonadota</taxon>
        <taxon>Alphaproteobacteria</taxon>
        <taxon>Hyphomicrobiales</taxon>
        <taxon>Brucellaceae</taxon>
        <taxon>Brucella/Ochrobactrum group</taxon>
        <taxon>Brucella</taxon>
    </lineage>
</organism>
<feature type="region of interest" description="Disordered" evidence="1">
    <location>
        <begin position="142"/>
        <end position="174"/>
    </location>
</feature>
<dbReference type="AlphaFoldDB" id="A0A916WDP1"/>
<name>A0A916WDP1_9HYPH</name>
<dbReference type="SMART" id="SM00287">
    <property type="entry name" value="SH3b"/>
    <property type="match status" value="1"/>
</dbReference>
<evidence type="ECO:0000313" key="5">
    <source>
        <dbReference type="Proteomes" id="UP000646478"/>
    </source>
</evidence>
<dbReference type="EMBL" id="BMHH01000005">
    <property type="protein sequence ID" value="GGA89096.1"/>
    <property type="molecule type" value="Genomic_DNA"/>
</dbReference>
<evidence type="ECO:0000259" key="3">
    <source>
        <dbReference type="PROSITE" id="PS51781"/>
    </source>
</evidence>
<keyword evidence="5" id="KW-1185">Reference proteome</keyword>
<reference evidence="4" key="1">
    <citation type="journal article" date="2014" name="Int. J. Syst. Evol. Microbiol.">
        <title>Complete genome sequence of Corynebacterium casei LMG S-19264T (=DSM 44701T), isolated from a smear-ripened cheese.</title>
        <authorList>
            <consortium name="US DOE Joint Genome Institute (JGI-PGF)"/>
            <person name="Walter F."/>
            <person name="Albersmeier A."/>
            <person name="Kalinowski J."/>
            <person name="Ruckert C."/>
        </authorList>
    </citation>
    <scope>NUCLEOTIDE SEQUENCE</scope>
    <source>
        <strain evidence="4">CGMCC 1.15082</strain>
    </source>
</reference>
<protein>
    <recommendedName>
        <fullName evidence="3">SH3b domain-containing protein</fullName>
    </recommendedName>
</protein>
<dbReference type="RefSeq" id="WP_188823223.1">
    <property type="nucleotide sequence ID" value="NZ_BMHH01000005.1"/>
</dbReference>
<dbReference type="InterPro" id="IPR003646">
    <property type="entry name" value="SH3-like_bac-type"/>
</dbReference>
<dbReference type="Proteomes" id="UP000646478">
    <property type="component" value="Unassembled WGS sequence"/>
</dbReference>
<accession>A0A916WDP1</accession>
<evidence type="ECO:0000313" key="4">
    <source>
        <dbReference type="EMBL" id="GGA89096.1"/>
    </source>
</evidence>
<dbReference type="PROSITE" id="PS51781">
    <property type="entry name" value="SH3B"/>
    <property type="match status" value="1"/>
</dbReference>
<feature type="domain" description="SH3b" evidence="3">
    <location>
        <begin position="23"/>
        <end position="85"/>
    </location>
</feature>
<keyword evidence="2" id="KW-0732">Signal</keyword>
<dbReference type="Gene3D" id="2.30.30.40">
    <property type="entry name" value="SH3 Domains"/>
    <property type="match status" value="1"/>
</dbReference>
<reference evidence="4" key="2">
    <citation type="submission" date="2020-09" db="EMBL/GenBank/DDBJ databases">
        <authorList>
            <person name="Sun Q."/>
            <person name="Zhou Y."/>
        </authorList>
    </citation>
    <scope>NUCLEOTIDE SEQUENCE</scope>
    <source>
        <strain evidence="4">CGMCC 1.15082</strain>
    </source>
</reference>
<proteinExistence type="predicted"/>
<dbReference type="Pfam" id="PF08239">
    <property type="entry name" value="SH3_3"/>
    <property type="match status" value="1"/>
</dbReference>
<evidence type="ECO:0000256" key="1">
    <source>
        <dbReference type="SAM" id="MobiDB-lite"/>
    </source>
</evidence>
<feature type="chain" id="PRO_5037665016" description="SH3b domain-containing protein" evidence="2">
    <location>
        <begin position="25"/>
        <end position="174"/>
    </location>
</feature>